<dbReference type="Proteomes" id="UP000805193">
    <property type="component" value="Unassembled WGS sequence"/>
</dbReference>
<evidence type="ECO:0000313" key="1">
    <source>
        <dbReference type="EMBL" id="KAG0413279.1"/>
    </source>
</evidence>
<name>A0AC60P232_IXOPE</name>
<feature type="non-terminal residue" evidence="1">
    <location>
        <position position="1"/>
    </location>
</feature>
<proteinExistence type="predicted"/>
<accession>A0AC60P232</accession>
<dbReference type="EMBL" id="JABSTQ010011277">
    <property type="protein sequence ID" value="KAG0413279.1"/>
    <property type="molecule type" value="Genomic_DNA"/>
</dbReference>
<keyword evidence="2" id="KW-1185">Reference proteome</keyword>
<gene>
    <name evidence="1" type="ORF">HPB47_009583</name>
</gene>
<evidence type="ECO:0000313" key="2">
    <source>
        <dbReference type="Proteomes" id="UP000805193"/>
    </source>
</evidence>
<protein>
    <submittedName>
        <fullName evidence="1">Uncharacterized protein</fullName>
    </submittedName>
</protein>
<reference evidence="1 2" key="1">
    <citation type="journal article" date="2020" name="Cell">
        <title>Large-Scale Comparative Analyses of Tick Genomes Elucidate Their Genetic Diversity and Vector Capacities.</title>
        <authorList>
            <consortium name="Tick Genome and Microbiome Consortium (TIGMIC)"/>
            <person name="Jia N."/>
            <person name="Wang J."/>
            <person name="Shi W."/>
            <person name="Du L."/>
            <person name="Sun Y."/>
            <person name="Zhan W."/>
            <person name="Jiang J.F."/>
            <person name="Wang Q."/>
            <person name="Zhang B."/>
            <person name="Ji P."/>
            <person name="Bell-Sakyi L."/>
            <person name="Cui X.M."/>
            <person name="Yuan T.T."/>
            <person name="Jiang B.G."/>
            <person name="Yang W.F."/>
            <person name="Lam T.T."/>
            <person name="Chang Q.C."/>
            <person name="Ding S.J."/>
            <person name="Wang X.J."/>
            <person name="Zhu J.G."/>
            <person name="Ruan X.D."/>
            <person name="Zhao L."/>
            <person name="Wei J.T."/>
            <person name="Ye R.Z."/>
            <person name="Que T.C."/>
            <person name="Du C.H."/>
            <person name="Zhou Y.H."/>
            <person name="Cheng J.X."/>
            <person name="Dai P.F."/>
            <person name="Guo W.B."/>
            <person name="Han X.H."/>
            <person name="Huang E.J."/>
            <person name="Li L.F."/>
            <person name="Wei W."/>
            <person name="Gao Y.C."/>
            <person name="Liu J.Z."/>
            <person name="Shao H.Z."/>
            <person name="Wang X."/>
            <person name="Wang C.C."/>
            <person name="Yang T.C."/>
            <person name="Huo Q.B."/>
            <person name="Li W."/>
            <person name="Chen H.Y."/>
            <person name="Chen S.E."/>
            <person name="Zhou L.G."/>
            <person name="Ni X.B."/>
            <person name="Tian J.H."/>
            <person name="Sheng Y."/>
            <person name="Liu T."/>
            <person name="Pan Y.S."/>
            <person name="Xia L.Y."/>
            <person name="Li J."/>
            <person name="Zhao F."/>
            <person name="Cao W.C."/>
        </authorList>
    </citation>
    <scope>NUCLEOTIDE SEQUENCE [LARGE SCALE GENOMIC DNA]</scope>
    <source>
        <strain evidence="1">Iper-2018</strain>
    </source>
</reference>
<organism evidence="1 2">
    <name type="scientific">Ixodes persulcatus</name>
    <name type="common">Taiga tick</name>
    <dbReference type="NCBI Taxonomy" id="34615"/>
    <lineage>
        <taxon>Eukaryota</taxon>
        <taxon>Metazoa</taxon>
        <taxon>Ecdysozoa</taxon>
        <taxon>Arthropoda</taxon>
        <taxon>Chelicerata</taxon>
        <taxon>Arachnida</taxon>
        <taxon>Acari</taxon>
        <taxon>Parasitiformes</taxon>
        <taxon>Ixodida</taxon>
        <taxon>Ixodoidea</taxon>
        <taxon>Ixodidae</taxon>
        <taxon>Ixodinae</taxon>
        <taxon>Ixodes</taxon>
    </lineage>
</organism>
<sequence>KVTAKLANIAFQLVRTGGGQSDEDSSFSLLCAVTEELSTGANCLLLGVAWVMLNEATALPPNQSGESAADELCTNGESETDPTEGEALGQVLGLSGE</sequence>
<feature type="non-terminal residue" evidence="1">
    <location>
        <position position="97"/>
    </location>
</feature>
<comment type="caution">
    <text evidence="1">The sequence shown here is derived from an EMBL/GenBank/DDBJ whole genome shotgun (WGS) entry which is preliminary data.</text>
</comment>